<sequence length="246" mass="28245">MNDVVWPEFFNVLFFIERPPTFDDPSSYRRFKQMISEIESLPGTVKNSSMMWVNDFKRYTDTRENETALNMTLFEDFITHDVYKAWNSGVRYKIEKDGHVVITRMLYIAAFEGVRSMADKGVVLNQCRQISTKYQEFDPVPFDTEVGMVDVILQIPYVTYFIPLFVLSGYAIVSVILIGNFAISIVAIISASMVFLETYFISSLLGMIVNPFSTAFLVVISAFATKFTSHICYAFHQVLDCIHSLR</sequence>
<evidence type="ECO:0008006" key="4">
    <source>
        <dbReference type="Google" id="ProtNLM"/>
    </source>
</evidence>
<dbReference type="InterPro" id="IPR051697">
    <property type="entry name" value="Patched_domain-protein"/>
</dbReference>
<organism evidence="2 3">
    <name type="scientific">Trichostrongylus colubriformis</name>
    <name type="common">Black scour worm</name>
    <dbReference type="NCBI Taxonomy" id="6319"/>
    <lineage>
        <taxon>Eukaryota</taxon>
        <taxon>Metazoa</taxon>
        <taxon>Ecdysozoa</taxon>
        <taxon>Nematoda</taxon>
        <taxon>Chromadorea</taxon>
        <taxon>Rhabditida</taxon>
        <taxon>Rhabditina</taxon>
        <taxon>Rhabditomorpha</taxon>
        <taxon>Strongyloidea</taxon>
        <taxon>Trichostrongylidae</taxon>
        <taxon>Trichostrongylus</taxon>
    </lineage>
</organism>
<feature type="transmembrane region" description="Helical" evidence="1">
    <location>
        <begin position="215"/>
        <end position="236"/>
    </location>
</feature>
<accession>A0AAN8IZ13</accession>
<reference evidence="2 3" key="1">
    <citation type="submission" date="2019-10" db="EMBL/GenBank/DDBJ databases">
        <title>Assembly and Annotation for the nematode Trichostrongylus colubriformis.</title>
        <authorList>
            <person name="Martin J."/>
        </authorList>
    </citation>
    <scope>NUCLEOTIDE SEQUENCE [LARGE SCALE GENOMIC DNA]</scope>
    <source>
        <strain evidence="2">G859</strain>
        <tissue evidence="2">Whole worm</tissue>
    </source>
</reference>
<evidence type="ECO:0000313" key="2">
    <source>
        <dbReference type="EMBL" id="KAK5969919.1"/>
    </source>
</evidence>
<name>A0AAN8IZ13_TRICO</name>
<dbReference type="AlphaFoldDB" id="A0AAN8IZ13"/>
<dbReference type="GO" id="GO:0005886">
    <property type="term" value="C:plasma membrane"/>
    <property type="evidence" value="ECO:0007669"/>
    <property type="project" value="TreeGrafter"/>
</dbReference>
<evidence type="ECO:0000313" key="3">
    <source>
        <dbReference type="Proteomes" id="UP001331761"/>
    </source>
</evidence>
<keyword evidence="1" id="KW-0812">Transmembrane</keyword>
<gene>
    <name evidence="2" type="ORF">GCK32_014112</name>
</gene>
<dbReference type="SUPFAM" id="SSF82866">
    <property type="entry name" value="Multidrug efflux transporter AcrB transmembrane domain"/>
    <property type="match status" value="1"/>
</dbReference>
<feature type="transmembrane region" description="Helical" evidence="1">
    <location>
        <begin position="185"/>
        <end position="209"/>
    </location>
</feature>
<comment type="caution">
    <text evidence="2">The sequence shown here is derived from an EMBL/GenBank/DDBJ whole genome shotgun (WGS) entry which is preliminary data.</text>
</comment>
<proteinExistence type="predicted"/>
<evidence type="ECO:0000256" key="1">
    <source>
        <dbReference type="SAM" id="Phobius"/>
    </source>
</evidence>
<dbReference type="GO" id="GO:0018996">
    <property type="term" value="P:molting cycle, collagen and cuticulin-based cuticle"/>
    <property type="evidence" value="ECO:0007669"/>
    <property type="project" value="TreeGrafter"/>
</dbReference>
<dbReference type="Proteomes" id="UP001331761">
    <property type="component" value="Unassembled WGS sequence"/>
</dbReference>
<feature type="transmembrane region" description="Helical" evidence="1">
    <location>
        <begin position="157"/>
        <end position="178"/>
    </location>
</feature>
<dbReference type="GO" id="GO:0030659">
    <property type="term" value="C:cytoplasmic vesicle membrane"/>
    <property type="evidence" value="ECO:0007669"/>
    <property type="project" value="TreeGrafter"/>
</dbReference>
<dbReference type="PANTHER" id="PTHR10796">
    <property type="entry name" value="PATCHED-RELATED"/>
    <property type="match status" value="1"/>
</dbReference>
<dbReference type="GO" id="GO:0006897">
    <property type="term" value="P:endocytosis"/>
    <property type="evidence" value="ECO:0007669"/>
    <property type="project" value="TreeGrafter"/>
</dbReference>
<dbReference type="PANTHER" id="PTHR10796:SF189">
    <property type="entry name" value="SSD DOMAIN-CONTAINING PROTEIN"/>
    <property type="match status" value="1"/>
</dbReference>
<dbReference type="EMBL" id="WIXE01019582">
    <property type="protein sequence ID" value="KAK5969919.1"/>
    <property type="molecule type" value="Genomic_DNA"/>
</dbReference>
<keyword evidence="1" id="KW-0472">Membrane</keyword>
<protein>
    <recommendedName>
        <fullName evidence="4">SSD domain-containing protein</fullName>
    </recommendedName>
</protein>
<keyword evidence="1" id="KW-1133">Transmembrane helix</keyword>
<keyword evidence="3" id="KW-1185">Reference proteome</keyword>